<evidence type="ECO:0000313" key="2">
    <source>
        <dbReference type="EMBL" id="SVC65305.1"/>
    </source>
</evidence>
<evidence type="ECO:0000259" key="1">
    <source>
        <dbReference type="Pfam" id="PF00291"/>
    </source>
</evidence>
<organism evidence="2">
    <name type="scientific">marine metagenome</name>
    <dbReference type="NCBI Taxonomy" id="408172"/>
    <lineage>
        <taxon>unclassified sequences</taxon>
        <taxon>metagenomes</taxon>
        <taxon>ecological metagenomes</taxon>
    </lineage>
</organism>
<dbReference type="InterPro" id="IPR050214">
    <property type="entry name" value="Cys_Synth/Cystath_Beta-Synth"/>
</dbReference>
<dbReference type="EMBL" id="UINC01103145">
    <property type="protein sequence ID" value="SVC65305.1"/>
    <property type="molecule type" value="Genomic_DNA"/>
</dbReference>
<dbReference type="Pfam" id="PF00291">
    <property type="entry name" value="PALP"/>
    <property type="match status" value="1"/>
</dbReference>
<name>A0A382NY64_9ZZZZ</name>
<dbReference type="Gene3D" id="3.40.50.1100">
    <property type="match status" value="2"/>
</dbReference>
<sequence length="262" mass="28398">MAKVPMKTTPDAILKNTARRCRELGIVVPTFAQMREPLVADSLLEQRLGKTGLSDLDPVNLFRITWKNEPVTEGGGFNGGNWIEFPSEMTGVPARIVGIIGKHFPTGSHKVGAAFGCLVPRLISGQFDPTEHKAVWPSTGNFCRGGVFVGSLLGCQSVAVLPEEMSSERFRWLEFAGAEIISTPGGESNVKEIYDEVGVIRDTRPECVIFNQFEEFGNAVWHYHVTGALVDEIFDHIAAPTDRLAAFVSATGSAGTLATGDY</sequence>
<dbReference type="SUPFAM" id="SSF53686">
    <property type="entry name" value="Tryptophan synthase beta subunit-like PLP-dependent enzymes"/>
    <property type="match status" value="1"/>
</dbReference>
<dbReference type="InterPro" id="IPR001926">
    <property type="entry name" value="TrpB-like_PALP"/>
</dbReference>
<reference evidence="2" key="1">
    <citation type="submission" date="2018-05" db="EMBL/GenBank/DDBJ databases">
        <authorList>
            <person name="Lanie J.A."/>
            <person name="Ng W.-L."/>
            <person name="Kazmierczak K.M."/>
            <person name="Andrzejewski T.M."/>
            <person name="Davidsen T.M."/>
            <person name="Wayne K.J."/>
            <person name="Tettelin H."/>
            <person name="Glass J.I."/>
            <person name="Rusch D."/>
            <person name="Podicherti R."/>
            <person name="Tsui H.-C.T."/>
            <person name="Winkler M.E."/>
        </authorList>
    </citation>
    <scope>NUCLEOTIDE SEQUENCE</scope>
</reference>
<dbReference type="InterPro" id="IPR036052">
    <property type="entry name" value="TrpB-like_PALP_sf"/>
</dbReference>
<accession>A0A382NY64</accession>
<feature type="domain" description="Tryptophan synthase beta chain-like PALP" evidence="1">
    <location>
        <begin position="105"/>
        <end position="258"/>
    </location>
</feature>
<gene>
    <name evidence="2" type="ORF">METZ01_LOCUS318159</name>
</gene>
<protein>
    <recommendedName>
        <fullName evidence="1">Tryptophan synthase beta chain-like PALP domain-containing protein</fullName>
    </recommendedName>
</protein>
<dbReference type="AlphaFoldDB" id="A0A382NY64"/>
<dbReference type="PANTHER" id="PTHR10314">
    <property type="entry name" value="CYSTATHIONINE BETA-SYNTHASE"/>
    <property type="match status" value="1"/>
</dbReference>
<proteinExistence type="predicted"/>
<feature type="non-terminal residue" evidence="2">
    <location>
        <position position="262"/>
    </location>
</feature>